<dbReference type="eggNOG" id="arCOG07494">
    <property type="taxonomic scope" value="Archaea"/>
</dbReference>
<dbReference type="GO" id="GO:0005524">
    <property type="term" value="F:ATP binding"/>
    <property type="evidence" value="ECO:0007669"/>
    <property type="project" value="InterPro"/>
</dbReference>
<dbReference type="InterPro" id="IPR006935">
    <property type="entry name" value="Helicase/UvrB_N"/>
</dbReference>
<accession>M0NCR4</accession>
<dbReference type="GO" id="GO:0016787">
    <property type="term" value="F:hydrolase activity"/>
    <property type="evidence" value="ECO:0007669"/>
    <property type="project" value="InterPro"/>
</dbReference>
<comment type="caution">
    <text evidence="2">The sequence shown here is derived from an EMBL/GenBank/DDBJ whole genome shotgun (WGS) entry which is preliminary data.</text>
</comment>
<organism evidence="2 3">
    <name type="scientific">Halococcus thailandensis JCM 13552</name>
    <dbReference type="NCBI Taxonomy" id="1227457"/>
    <lineage>
        <taxon>Archaea</taxon>
        <taxon>Methanobacteriati</taxon>
        <taxon>Methanobacteriota</taxon>
        <taxon>Stenosarchaea group</taxon>
        <taxon>Halobacteria</taxon>
        <taxon>Halobacteriales</taxon>
        <taxon>Halococcaceae</taxon>
        <taxon>Halococcus</taxon>
    </lineage>
</organism>
<dbReference type="InterPro" id="IPR027417">
    <property type="entry name" value="P-loop_NTPase"/>
</dbReference>
<dbReference type="Proteomes" id="UP000011680">
    <property type="component" value="Unassembled WGS sequence"/>
</dbReference>
<dbReference type="InterPro" id="IPR014001">
    <property type="entry name" value="Helicase_ATP-bd"/>
</dbReference>
<evidence type="ECO:0000259" key="1">
    <source>
        <dbReference type="PROSITE" id="PS51192"/>
    </source>
</evidence>
<evidence type="ECO:0000313" key="3">
    <source>
        <dbReference type="Proteomes" id="UP000011680"/>
    </source>
</evidence>
<dbReference type="GO" id="GO:0003677">
    <property type="term" value="F:DNA binding"/>
    <property type="evidence" value="ECO:0007669"/>
    <property type="project" value="InterPro"/>
</dbReference>
<dbReference type="STRING" id="1227457.C451_05910"/>
<feature type="domain" description="Helicase ATP-binding" evidence="1">
    <location>
        <begin position="146"/>
        <end position="316"/>
    </location>
</feature>
<dbReference type="PROSITE" id="PS51192">
    <property type="entry name" value="HELICASE_ATP_BIND_1"/>
    <property type="match status" value="1"/>
</dbReference>
<gene>
    <name evidence="2" type="ORF">C451_05910</name>
</gene>
<keyword evidence="3" id="KW-1185">Reference proteome</keyword>
<dbReference type="Gene3D" id="3.40.50.300">
    <property type="entry name" value="P-loop containing nucleotide triphosphate hydrolases"/>
    <property type="match status" value="1"/>
</dbReference>
<dbReference type="AlphaFoldDB" id="M0NCR4"/>
<evidence type="ECO:0000313" key="2">
    <source>
        <dbReference type="EMBL" id="EMA54879.1"/>
    </source>
</evidence>
<dbReference type="RefSeq" id="WP_007738643.1">
    <property type="nucleotide sequence ID" value="NZ_AOMF01000123.1"/>
</dbReference>
<dbReference type="EMBL" id="AOMF01000123">
    <property type="protein sequence ID" value="EMA54879.1"/>
    <property type="molecule type" value="Genomic_DNA"/>
</dbReference>
<proteinExistence type="predicted"/>
<dbReference type="OrthoDB" id="142771at2157"/>
<dbReference type="GO" id="GO:0140097">
    <property type="term" value="F:catalytic activity, acting on DNA"/>
    <property type="evidence" value="ECO:0007669"/>
    <property type="project" value="UniProtKB-ARBA"/>
</dbReference>
<dbReference type="SUPFAM" id="SSF52540">
    <property type="entry name" value="P-loop containing nucleoside triphosphate hydrolases"/>
    <property type="match status" value="1"/>
</dbReference>
<dbReference type="GO" id="GO:0120545">
    <property type="term" value="F:nucleic acid conformation isomerase activity"/>
    <property type="evidence" value="ECO:0007669"/>
    <property type="project" value="UniProtKB-ARBA"/>
</dbReference>
<reference evidence="2 3" key="1">
    <citation type="journal article" date="2014" name="PLoS Genet.">
        <title>Phylogenetically driven sequencing of extremely halophilic archaea reveals strategies for static and dynamic osmo-response.</title>
        <authorList>
            <person name="Becker E.A."/>
            <person name="Seitzer P.M."/>
            <person name="Tritt A."/>
            <person name="Larsen D."/>
            <person name="Krusor M."/>
            <person name="Yao A.I."/>
            <person name="Wu D."/>
            <person name="Madern D."/>
            <person name="Eisen J.A."/>
            <person name="Darling A.E."/>
            <person name="Facciotti M.T."/>
        </authorList>
    </citation>
    <scope>NUCLEOTIDE SEQUENCE [LARGE SCALE GENOMIC DNA]</scope>
    <source>
        <strain evidence="2 3">JCM 13552</strain>
    </source>
</reference>
<protein>
    <recommendedName>
        <fullName evidence="1">Helicase ATP-binding domain-containing protein</fullName>
    </recommendedName>
</protein>
<dbReference type="Pfam" id="PF04851">
    <property type="entry name" value="ResIII"/>
    <property type="match status" value="1"/>
</dbReference>
<dbReference type="PATRIC" id="fig|1227457.3.peg.1044"/>
<sequence>MARSDLDKFRLRLALVDYFRDAFGVEDTTDYATVRRFYDELNQVNEGYNSEGRSYVYNFISAKADEEKLSQDDLLRYDENIKQHVEKINERRAVPVVLKPFQVLAGLISEAYLDRSMGEPEVFLNRLNAFVDEYNDEHKGQIKYPKFSKENLNTAAFWMATGSGKTLLMHLNYYQYLHYAEEHDETPDNILLVTPNEGLSQQHIDKFRESSIPCRQFNAESINLWGAGENPVKVIEIQKLTEEKTGEGLSVEVDSFEGQNLVMVDEGHKGAGSTAQSWRNRREALASDGFTFEYSATFGQAVAGASASIEEEYGKTILFDYSYPRFYDDGYGKDYRILNLENDVDDELRDRYLLANLLTFFEQIYVYNQDSEAFHGRYNIRNPLLVFIGHSVNAEKTQSGLSSNDKRSLSDVEDVLLFVGRVLQNQDGWVPDAIGAILANESGLEVDEGVDLFAESFDALRDSGLSGSDVYQQILDRIFQTESSSGLEIVNISNATGEIGLRARSTDNYFGVINIGNDRVFLDRVEKHDLITVEEDQFADSLFSEIDKNDSNVNILLGSRKFIEGWDSWRVSTMGLMNFGRGEGPQIIQLFGRGVRLLGKNQTLKRSRELPGDHPDNIETLETLNIFGVRADYMADFRDYLSEEGIDTEERETIEIETQIQDHFQGEGLLVARPEIEGSFEEQNSLWLETSDEFSPEIDLAPRLGVISSRSEYEGSSDAEKQSIPNAAIEFLDWHRIYRDIWQFRTNRGYRNQVVEKSKLKEIVSEGHYTLRCPEDLVAFDSFDDLDRIREIVLMILRKYIEQQYRRAEKVWEQSSLTYTPIEDEIGTDNGVMIASYSAEVKASAEDFIKQLESTLEDGVYSDESGVPNRVRYDQHLYLPLIAEESGQNADDVNYSPPALNAGEEAVVRDIKQYFDQNDGQAILDEWKVYLLRNQSRGRGIGFLVGDRGAQRFFPDFILWLKNENHQHIVFLEPHGLALEGDPLANHRVTFHEEIKEYEEELSERTDRNDVSLHSYLISQSDLQELKDRSRVDDRNGFHENGIYFPEDGIGTILDNVLD</sequence>
<name>M0NCR4_9EURY</name>